<dbReference type="RefSeq" id="WP_368643232.1">
    <property type="nucleotide sequence ID" value="NZ_CP158252.1"/>
</dbReference>
<gene>
    <name evidence="2" type="ORF">ABRY99_11300</name>
</gene>
<dbReference type="InterPro" id="IPR008136">
    <property type="entry name" value="CinA_C"/>
</dbReference>
<dbReference type="AlphaFoldDB" id="A0AB39CHD2"/>
<dbReference type="InterPro" id="IPR036653">
    <property type="entry name" value="CinA-like_C"/>
</dbReference>
<feature type="domain" description="CinA C-terminal" evidence="1">
    <location>
        <begin position="5"/>
        <end position="155"/>
    </location>
</feature>
<reference evidence="2" key="1">
    <citation type="submission" date="2024-05" db="EMBL/GenBank/DDBJ databases">
        <authorList>
            <person name="Luo Y.-C."/>
            <person name="Nicholds J."/>
            <person name="Mortimer T."/>
            <person name="Maboni G."/>
        </authorList>
    </citation>
    <scope>NUCLEOTIDE SEQUENCE</scope>
    <source>
        <strain evidence="2">153920</strain>
    </source>
</reference>
<sequence length="167" mass="17739">MIRIEDVARYMHLRHLTLATAESCTAGLIASLLADMPGAGKLLECAFVVYSPHAKLHCLGVQPDVLREHNLTSTAVAGAMALGAAQRARAGVIVANTGVADEGGDGVPAGTQCYAWLLRGGERKPAPRLFVETCQFPGSRNEVRVIAAHHALARIPHYHALWAKEGA</sequence>
<evidence type="ECO:0000259" key="1">
    <source>
        <dbReference type="Pfam" id="PF02464"/>
    </source>
</evidence>
<proteinExistence type="predicted"/>
<dbReference type="Gene3D" id="3.90.950.20">
    <property type="entry name" value="CinA-like"/>
    <property type="match status" value="1"/>
</dbReference>
<organism evidence="2">
    <name type="scientific">Castellaniella ginsengisoli</name>
    <dbReference type="NCBI Taxonomy" id="546114"/>
    <lineage>
        <taxon>Bacteria</taxon>
        <taxon>Pseudomonadati</taxon>
        <taxon>Pseudomonadota</taxon>
        <taxon>Betaproteobacteria</taxon>
        <taxon>Burkholderiales</taxon>
        <taxon>Alcaligenaceae</taxon>
        <taxon>Castellaniella</taxon>
    </lineage>
</organism>
<dbReference type="NCBIfam" id="TIGR00199">
    <property type="entry name" value="PncC_domain"/>
    <property type="match status" value="1"/>
</dbReference>
<dbReference type="EMBL" id="CP158252">
    <property type="protein sequence ID" value="XDJ41516.1"/>
    <property type="molecule type" value="Genomic_DNA"/>
</dbReference>
<dbReference type="SUPFAM" id="SSF142433">
    <property type="entry name" value="CinA-like"/>
    <property type="match status" value="1"/>
</dbReference>
<protein>
    <submittedName>
        <fullName evidence="2">Nicotinamide-nucleotide amidohydrolase family protein</fullName>
    </submittedName>
</protein>
<name>A0AB39CHD2_9BURK</name>
<dbReference type="Pfam" id="PF02464">
    <property type="entry name" value="CinA"/>
    <property type="match status" value="1"/>
</dbReference>
<evidence type="ECO:0000313" key="2">
    <source>
        <dbReference type="EMBL" id="XDJ41516.1"/>
    </source>
</evidence>
<accession>A0AB39CHD2</accession>